<feature type="transmembrane region" description="Helical" evidence="19">
    <location>
        <begin position="446"/>
        <end position="472"/>
    </location>
</feature>
<dbReference type="PROSITE" id="PS50262">
    <property type="entry name" value="G_PROTEIN_RECEP_F1_2"/>
    <property type="match status" value="1"/>
</dbReference>
<protein>
    <recommendedName>
        <fullName evidence="12">Pyroglutamylated RF-amide peptide receptor</fullName>
    </recommendedName>
    <alternativeName>
        <fullName evidence="13">AQ27</fullName>
    </alternativeName>
    <alternativeName>
        <fullName evidence="15">G-protein coupled receptor 103</fullName>
    </alternativeName>
    <alternativeName>
        <fullName evidence="14">Orexigenic neuropeptide QRFP receptor</fullName>
    </alternativeName>
    <alternativeName>
        <fullName evidence="16">SP9155</fullName>
    </alternativeName>
</protein>
<keyword evidence="22" id="KW-1185">Reference proteome</keyword>
<dbReference type="GO" id="GO:0005886">
    <property type="term" value="C:plasma membrane"/>
    <property type="evidence" value="ECO:0007669"/>
    <property type="project" value="UniProtKB-SubCell"/>
</dbReference>
<evidence type="ECO:0000256" key="11">
    <source>
        <dbReference type="ARBA" id="ARBA00059793"/>
    </source>
</evidence>
<evidence type="ECO:0000259" key="20">
    <source>
        <dbReference type="PROSITE" id="PS50262"/>
    </source>
</evidence>
<evidence type="ECO:0000256" key="9">
    <source>
        <dbReference type="ARBA" id="ARBA00023180"/>
    </source>
</evidence>
<feature type="transmembrane region" description="Helical" evidence="19">
    <location>
        <begin position="350"/>
        <end position="372"/>
    </location>
</feature>
<evidence type="ECO:0000256" key="3">
    <source>
        <dbReference type="ARBA" id="ARBA00022475"/>
    </source>
</evidence>
<keyword evidence="3" id="KW-1003">Cell membrane</keyword>
<evidence type="ECO:0000256" key="15">
    <source>
        <dbReference type="ARBA" id="ARBA00082019"/>
    </source>
</evidence>
<dbReference type="Proteomes" id="UP001174136">
    <property type="component" value="Unassembled WGS sequence"/>
</dbReference>
<dbReference type="PANTHER" id="PTHR45695:SF20">
    <property type="entry name" value="PYROGLUTAMYLATED RFAMIDE PEPTIDE RECEPTOR"/>
    <property type="match status" value="1"/>
</dbReference>
<sequence>MDVFHQAGASEDAYTISAPPEALGNSCFLSLQSQQVTLALCGQCGGAGVPRVEVFNVPMVAQGLEILHRLLDHGWYQELLVVERLRMESVSLGGGPTLVDLGGGRDDPARLSRVLGLPAARFVLHMAIHPTEPGAAAAAAKITPEVLREMLRLYNLSRREFIDSYDIQPLVYVPELPPSVKTAFVVLYAAIFALALVGNSLVVYVVAAKRRAAQTATNIFICSLAVSDLLITFFCVPFTLLQNISSEWLGGVLVCKTVPFVQTTAIVTGILTMTCIAIERYQGIVYPLKMRRQYTSRRAYKMLGIVWIASVMVGSPMLFVQQLEVKYDFLYDHYHVCCQESWPSLAQRQVYTTFIMAALFLLPLLTILFLYTRIAIELWLRKRVGDSSVLNTMNQREISKISRKKKRAVKMMVIVVLLFTVCWAPFHTVHMLFEYNDLEKKYKEVTLNTIIAVVQAVGFFNSFNNPIVYAFMNESFKKSCVSTLSHCLRKPNAQGRNHAVAAAAAAAAGGPAVDLSVHFRPLKREAFLKTANQSSHGSGSGAGEQGPSAMSHGDSSVLGGIGDKVSTAQSELPGSSTTMVK</sequence>
<name>A0AA47ME50_MERPO</name>
<comment type="function">
    <text evidence="11">Receptor for the orexigenic neuropeptide QRFP. The activity of this receptor is mediated by G proteins that modulate adenylate cyclase activity and intracellular calcium levels.</text>
</comment>
<keyword evidence="8 17" id="KW-0675">Receptor</keyword>
<organism evidence="21 22">
    <name type="scientific">Merluccius polli</name>
    <name type="common">Benguela hake</name>
    <name type="synonym">Merluccius cadenati</name>
    <dbReference type="NCBI Taxonomy" id="89951"/>
    <lineage>
        <taxon>Eukaryota</taxon>
        <taxon>Metazoa</taxon>
        <taxon>Chordata</taxon>
        <taxon>Craniata</taxon>
        <taxon>Vertebrata</taxon>
        <taxon>Euteleostomi</taxon>
        <taxon>Actinopterygii</taxon>
        <taxon>Neopterygii</taxon>
        <taxon>Teleostei</taxon>
        <taxon>Neoteleostei</taxon>
        <taxon>Acanthomorphata</taxon>
        <taxon>Zeiogadaria</taxon>
        <taxon>Gadariae</taxon>
        <taxon>Gadiformes</taxon>
        <taxon>Gadoidei</taxon>
        <taxon>Merlucciidae</taxon>
        <taxon>Merluccius</taxon>
    </lineage>
</organism>
<gene>
    <name evidence="21" type="primary">QRFPR</name>
    <name evidence="21" type="ORF">N1851_024870</name>
</gene>
<evidence type="ECO:0000256" key="10">
    <source>
        <dbReference type="ARBA" id="ARBA00023224"/>
    </source>
</evidence>
<dbReference type="InterPro" id="IPR017452">
    <property type="entry name" value="GPCR_Rhodpsn_7TM"/>
</dbReference>
<dbReference type="Gene3D" id="1.20.1070.10">
    <property type="entry name" value="Rhodopsin 7-helix transmembrane proteins"/>
    <property type="match status" value="1"/>
</dbReference>
<proteinExistence type="inferred from homology"/>
<dbReference type="AlphaFoldDB" id="A0AA47ME50"/>
<evidence type="ECO:0000256" key="2">
    <source>
        <dbReference type="ARBA" id="ARBA00010663"/>
    </source>
</evidence>
<evidence type="ECO:0000256" key="18">
    <source>
        <dbReference type="SAM" id="MobiDB-lite"/>
    </source>
</evidence>
<keyword evidence="4 17" id="KW-0812">Transmembrane</keyword>
<dbReference type="GO" id="GO:0004983">
    <property type="term" value="F:neuropeptide Y receptor activity"/>
    <property type="evidence" value="ECO:0007669"/>
    <property type="project" value="InterPro"/>
</dbReference>
<keyword evidence="5 19" id="KW-1133">Transmembrane helix</keyword>
<keyword evidence="6 17" id="KW-0297">G-protein coupled receptor</keyword>
<feature type="region of interest" description="Disordered" evidence="18">
    <location>
        <begin position="531"/>
        <end position="581"/>
    </location>
</feature>
<dbReference type="InterPro" id="IPR000611">
    <property type="entry name" value="NPY_rcpt"/>
</dbReference>
<feature type="domain" description="G-protein coupled receptors family 1 profile" evidence="20">
    <location>
        <begin position="198"/>
        <end position="469"/>
    </location>
</feature>
<keyword evidence="9" id="KW-0325">Glycoprotein</keyword>
<dbReference type="PROSITE" id="PS00237">
    <property type="entry name" value="G_PROTEIN_RECEP_F1_1"/>
    <property type="match status" value="1"/>
</dbReference>
<evidence type="ECO:0000313" key="21">
    <source>
        <dbReference type="EMBL" id="KAK0138599.1"/>
    </source>
</evidence>
<comment type="subcellular location">
    <subcellularLocation>
        <location evidence="1">Cell membrane</location>
        <topology evidence="1">Multi-pass membrane protein</topology>
    </subcellularLocation>
</comment>
<comment type="similarity">
    <text evidence="2 17">Belongs to the G-protein coupled receptor 1 family.</text>
</comment>
<evidence type="ECO:0000256" key="8">
    <source>
        <dbReference type="ARBA" id="ARBA00023170"/>
    </source>
</evidence>
<feature type="transmembrane region" description="Helical" evidence="19">
    <location>
        <begin position="408"/>
        <end position="426"/>
    </location>
</feature>
<reference evidence="21" key="1">
    <citation type="journal article" date="2023" name="Front. Mar. Sci.">
        <title>A new Merluccius polli reference genome to investigate the effects of global change in West African waters.</title>
        <authorList>
            <person name="Mateo J.L."/>
            <person name="Blanco-Fernandez C."/>
            <person name="Garcia-Vazquez E."/>
            <person name="Machado-Schiaffino G."/>
        </authorList>
    </citation>
    <scope>NUCLEOTIDE SEQUENCE</scope>
    <source>
        <strain evidence="21">C29</strain>
        <tissue evidence="21">Fin</tissue>
    </source>
</reference>
<evidence type="ECO:0000256" key="19">
    <source>
        <dbReference type="SAM" id="Phobius"/>
    </source>
</evidence>
<keyword evidence="10 17" id="KW-0807">Transducer</keyword>
<feature type="transmembrane region" description="Helical" evidence="19">
    <location>
        <begin position="219"/>
        <end position="240"/>
    </location>
</feature>
<dbReference type="InterPro" id="IPR000276">
    <property type="entry name" value="GPCR_Rhodpsn"/>
</dbReference>
<evidence type="ECO:0000256" key="16">
    <source>
        <dbReference type="ARBA" id="ARBA00082238"/>
    </source>
</evidence>
<keyword evidence="7 19" id="KW-0472">Membrane</keyword>
<feature type="transmembrane region" description="Helical" evidence="19">
    <location>
        <begin position="185"/>
        <end position="207"/>
    </location>
</feature>
<evidence type="ECO:0000256" key="7">
    <source>
        <dbReference type="ARBA" id="ARBA00023136"/>
    </source>
</evidence>
<evidence type="ECO:0000256" key="5">
    <source>
        <dbReference type="ARBA" id="ARBA00022989"/>
    </source>
</evidence>
<dbReference type="CDD" id="cd15205">
    <property type="entry name" value="7tmA_QRFPR"/>
    <property type="match status" value="1"/>
</dbReference>
<evidence type="ECO:0000256" key="13">
    <source>
        <dbReference type="ARBA" id="ARBA00079726"/>
    </source>
</evidence>
<dbReference type="FunFam" id="1.20.1070.10:FF:000227">
    <property type="entry name" value="Pyroglutamylated RFamide peptide receptor a"/>
    <property type="match status" value="1"/>
</dbReference>
<dbReference type="Pfam" id="PF00001">
    <property type="entry name" value="7tm_1"/>
    <property type="match status" value="1"/>
</dbReference>
<evidence type="ECO:0000256" key="12">
    <source>
        <dbReference type="ARBA" id="ARBA00070590"/>
    </source>
</evidence>
<evidence type="ECO:0000256" key="4">
    <source>
        <dbReference type="ARBA" id="ARBA00022692"/>
    </source>
</evidence>
<feature type="compositionally biased region" description="Polar residues" evidence="18">
    <location>
        <begin position="566"/>
        <end position="581"/>
    </location>
</feature>
<evidence type="ECO:0000256" key="6">
    <source>
        <dbReference type="ARBA" id="ARBA00023040"/>
    </source>
</evidence>
<evidence type="ECO:0000256" key="14">
    <source>
        <dbReference type="ARBA" id="ARBA00079958"/>
    </source>
</evidence>
<dbReference type="PANTHER" id="PTHR45695">
    <property type="entry name" value="LEUCOKININ RECEPTOR-RELATED"/>
    <property type="match status" value="1"/>
</dbReference>
<evidence type="ECO:0000256" key="1">
    <source>
        <dbReference type="ARBA" id="ARBA00004651"/>
    </source>
</evidence>
<dbReference type="PRINTS" id="PR00237">
    <property type="entry name" value="GPCRRHODOPSN"/>
</dbReference>
<feature type="transmembrane region" description="Helical" evidence="19">
    <location>
        <begin position="299"/>
        <end position="320"/>
    </location>
</feature>
<dbReference type="SUPFAM" id="SSF81321">
    <property type="entry name" value="Family A G protein-coupled receptor-like"/>
    <property type="match status" value="1"/>
</dbReference>
<dbReference type="PRINTS" id="PR01012">
    <property type="entry name" value="NRPEPTIDEYR"/>
</dbReference>
<evidence type="ECO:0000256" key="17">
    <source>
        <dbReference type="RuleBase" id="RU000688"/>
    </source>
</evidence>
<evidence type="ECO:0000313" key="22">
    <source>
        <dbReference type="Proteomes" id="UP001174136"/>
    </source>
</evidence>
<comment type="caution">
    <text evidence="21">The sequence shown here is derived from an EMBL/GenBank/DDBJ whole genome shotgun (WGS) entry which is preliminary data.</text>
</comment>
<dbReference type="EMBL" id="JAOPHQ010004594">
    <property type="protein sequence ID" value="KAK0138599.1"/>
    <property type="molecule type" value="Genomic_DNA"/>
</dbReference>
<feature type="transmembrane region" description="Helical" evidence="19">
    <location>
        <begin position="260"/>
        <end position="278"/>
    </location>
</feature>
<accession>A0AA47ME50</accession>